<accession>A0ABW7FU61</accession>
<name>A0ABW7FU61_9BURK</name>
<evidence type="ECO:0000313" key="3">
    <source>
        <dbReference type="EMBL" id="MFG6447848.1"/>
    </source>
</evidence>
<dbReference type="Proteomes" id="UP001606099">
    <property type="component" value="Unassembled WGS sequence"/>
</dbReference>
<gene>
    <name evidence="3" type="ORF">ACG0Z6_06255</name>
</gene>
<comment type="caution">
    <text evidence="3">The sequence shown here is derived from an EMBL/GenBank/DDBJ whole genome shotgun (WGS) entry which is preliminary data.</text>
</comment>
<keyword evidence="4" id="KW-1185">Reference proteome</keyword>
<evidence type="ECO:0000256" key="1">
    <source>
        <dbReference type="SAM" id="MobiDB-lite"/>
    </source>
</evidence>
<dbReference type="SUPFAM" id="SSF159894">
    <property type="entry name" value="YgaC/TfoX-N like"/>
    <property type="match status" value="1"/>
</dbReference>
<dbReference type="EMBL" id="JBIGHZ010000002">
    <property type="protein sequence ID" value="MFG6447848.1"/>
    <property type="molecule type" value="Genomic_DNA"/>
</dbReference>
<dbReference type="InterPro" id="IPR007076">
    <property type="entry name" value="TfoX_N"/>
</dbReference>
<proteinExistence type="predicted"/>
<feature type="compositionally biased region" description="Basic residues" evidence="1">
    <location>
        <begin position="102"/>
        <end position="117"/>
    </location>
</feature>
<sequence length="117" mass="12833">MASDQSFVDYVAEQVGLGERLTHKRMFGEYALYLDGKVVGFVCDNSLFVKPTPAATALAPQLPLRPPYPGAKDYPVADELLDEPPVLQRLLHQTAEALPPPKPKKPKAPPKPRASRT</sequence>
<dbReference type="Pfam" id="PF04993">
    <property type="entry name" value="TfoX_N"/>
    <property type="match status" value="1"/>
</dbReference>
<feature type="domain" description="TfoX N-terminal" evidence="2">
    <location>
        <begin position="19"/>
        <end position="97"/>
    </location>
</feature>
<dbReference type="RefSeq" id="WP_394459577.1">
    <property type="nucleotide sequence ID" value="NZ_JBIGHZ010000002.1"/>
</dbReference>
<evidence type="ECO:0000259" key="2">
    <source>
        <dbReference type="Pfam" id="PF04993"/>
    </source>
</evidence>
<evidence type="ECO:0000313" key="4">
    <source>
        <dbReference type="Proteomes" id="UP001606099"/>
    </source>
</evidence>
<protein>
    <submittedName>
        <fullName evidence="3">TfoX/Sxy family protein</fullName>
    </submittedName>
</protein>
<reference evidence="3 4" key="1">
    <citation type="submission" date="2024-08" db="EMBL/GenBank/DDBJ databases">
        <authorList>
            <person name="Lu H."/>
        </authorList>
    </citation>
    <scope>NUCLEOTIDE SEQUENCE [LARGE SCALE GENOMIC DNA]</scope>
    <source>
        <strain evidence="3 4">BYS180W</strain>
    </source>
</reference>
<dbReference type="Gene3D" id="3.30.1460.30">
    <property type="entry name" value="YgaC/TfoX-N like chaperone"/>
    <property type="match status" value="1"/>
</dbReference>
<organism evidence="3 4">
    <name type="scientific">Roseateles rivi</name>
    <dbReference type="NCBI Taxonomy" id="3299028"/>
    <lineage>
        <taxon>Bacteria</taxon>
        <taxon>Pseudomonadati</taxon>
        <taxon>Pseudomonadota</taxon>
        <taxon>Betaproteobacteria</taxon>
        <taxon>Burkholderiales</taxon>
        <taxon>Sphaerotilaceae</taxon>
        <taxon>Roseateles</taxon>
    </lineage>
</organism>
<feature type="region of interest" description="Disordered" evidence="1">
    <location>
        <begin position="91"/>
        <end position="117"/>
    </location>
</feature>